<reference evidence="2" key="1">
    <citation type="journal article" date="2023" name="Mol. Phylogenet. Evol.">
        <title>Genome-scale phylogeny and comparative genomics of the fungal order Sordariales.</title>
        <authorList>
            <person name="Hensen N."/>
            <person name="Bonometti L."/>
            <person name="Westerberg I."/>
            <person name="Brannstrom I.O."/>
            <person name="Guillou S."/>
            <person name="Cros-Aarteil S."/>
            <person name="Calhoun S."/>
            <person name="Haridas S."/>
            <person name="Kuo A."/>
            <person name="Mondo S."/>
            <person name="Pangilinan J."/>
            <person name="Riley R."/>
            <person name="LaButti K."/>
            <person name="Andreopoulos B."/>
            <person name="Lipzen A."/>
            <person name="Chen C."/>
            <person name="Yan M."/>
            <person name="Daum C."/>
            <person name="Ng V."/>
            <person name="Clum A."/>
            <person name="Steindorff A."/>
            <person name="Ohm R.A."/>
            <person name="Martin F."/>
            <person name="Silar P."/>
            <person name="Natvig D.O."/>
            <person name="Lalanne C."/>
            <person name="Gautier V."/>
            <person name="Ament-Velasquez S.L."/>
            <person name="Kruys A."/>
            <person name="Hutchinson M.I."/>
            <person name="Powell A.J."/>
            <person name="Barry K."/>
            <person name="Miller A.N."/>
            <person name="Grigoriev I.V."/>
            <person name="Debuchy R."/>
            <person name="Gladieux P."/>
            <person name="Hiltunen Thoren M."/>
            <person name="Johannesson H."/>
        </authorList>
    </citation>
    <scope>NUCLEOTIDE SEQUENCE</scope>
    <source>
        <strain evidence="2">CBS 333.67</strain>
    </source>
</reference>
<feature type="transmembrane region" description="Helical" evidence="1">
    <location>
        <begin position="58"/>
        <end position="80"/>
    </location>
</feature>
<keyword evidence="3" id="KW-1185">Reference proteome</keyword>
<reference evidence="2" key="2">
    <citation type="submission" date="2023-06" db="EMBL/GenBank/DDBJ databases">
        <authorList>
            <consortium name="Lawrence Berkeley National Laboratory"/>
            <person name="Mondo S.J."/>
            <person name="Hensen N."/>
            <person name="Bonometti L."/>
            <person name="Westerberg I."/>
            <person name="Brannstrom I.O."/>
            <person name="Guillou S."/>
            <person name="Cros-Aarteil S."/>
            <person name="Calhoun S."/>
            <person name="Haridas S."/>
            <person name="Kuo A."/>
            <person name="Pangilinan J."/>
            <person name="Riley R."/>
            <person name="Labutti K."/>
            <person name="Andreopoulos B."/>
            <person name="Lipzen A."/>
            <person name="Chen C."/>
            <person name="Yanf M."/>
            <person name="Daum C."/>
            <person name="Ng V."/>
            <person name="Clum A."/>
            <person name="Steindorff A."/>
            <person name="Ohm R."/>
            <person name="Martin F."/>
            <person name="Silar P."/>
            <person name="Natvig D."/>
            <person name="Lalanne C."/>
            <person name="Gautier V."/>
            <person name="Ament-Velasquez S.L."/>
            <person name="Kruys A."/>
            <person name="Hutchinson M.I."/>
            <person name="Powell A.J."/>
            <person name="Barry K."/>
            <person name="Miller A.N."/>
            <person name="Grigoriev I.V."/>
            <person name="Debuchy R."/>
            <person name="Gladieux P."/>
            <person name="Thoren M.H."/>
            <person name="Johannesson H."/>
        </authorList>
    </citation>
    <scope>NUCLEOTIDE SEQUENCE</scope>
    <source>
        <strain evidence="2">CBS 333.67</strain>
    </source>
</reference>
<name>A0AAJ0GNC0_9PEZI</name>
<evidence type="ECO:0000313" key="2">
    <source>
        <dbReference type="EMBL" id="KAK3303101.1"/>
    </source>
</evidence>
<feature type="transmembrane region" description="Helical" evidence="1">
    <location>
        <begin position="87"/>
        <end position="107"/>
    </location>
</feature>
<sequence>MVARSMGNQKTFCLQEHGLSSPSKGGRLGSRTWIVQVSSSFLWLLHPSFFLLSFFLSAFLLSFCFPSFFLLSFFLSAFLLSFCFPSFFLLSFFLSAFLLSFCFPSFFLLSFFFWLPFSPSILAPLAIFSVGYCAAPPERGKNPDWEGFAS</sequence>
<keyword evidence="1" id="KW-0472">Membrane</keyword>
<dbReference type="RefSeq" id="XP_062718881.1">
    <property type="nucleotide sequence ID" value="XM_062863370.1"/>
</dbReference>
<evidence type="ECO:0000256" key="1">
    <source>
        <dbReference type="SAM" id="Phobius"/>
    </source>
</evidence>
<dbReference type="Proteomes" id="UP001273166">
    <property type="component" value="Unassembled WGS sequence"/>
</dbReference>
<comment type="caution">
    <text evidence="2">The sequence shown here is derived from an EMBL/GenBank/DDBJ whole genome shotgun (WGS) entry which is preliminary data.</text>
</comment>
<organism evidence="2 3">
    <name type="scientific">Chaetomium strumarium</name>
    <dbReference type="NCBI Taxonomy" id="1170767"/>
    <lineage>
        <taxon>Eukaryota</taxon>
        <taxon>Fungi</taxon>
        <taxon>Dikarya</taxon>
        <taxon>Ascomycota</taxon>
        <taxon>Pezizomycotina</taxon>
        <taxon>Sordariomycetes</taxon>
        <taxon>Sordariomycetidae</taxon>
        <taxon>Sordariales</taxon>
        <taxon>Chaetomiaceae</taxon>
        <taxon>Chaetomium</taxon>
    </lineage>
</organism>
<accession>A0AAJ0GNC0</accession>
<dbReference type="EMBL" id="JAUDZG010000006">
    <property type="protein sequence ID" value="KAK3303101.1"/>
    <property type="molecule type" value="Genomic_DNA"/>
</dbReference>
<feature type="transmembrane region" description="Helical" evidence="1">
    <location>
        <begin position="33"/>
        <end position="52"/>
    </location>
</feature>
<dbReference type="GeneID" id="87882199"/>
<evidence type="ECO:0000313" key="3">
    <source>
        <dbReference type="Proteomes" id="UP001273166"/>
    </source>
</evidence>
<protein>
    <submittedName>
        <fullName evidence="2">Uncharacterized protein</fullName>
    </submittedName>
</protein>
<keyword evidence="1" id="KW-1133">Transmembrane helix</keyword>
<dbReference type="AlphaFoldDB" id="A0AAJ0GNC0"/>
<proteinExistence type="predicted"/>
<keyword evidence="1" id="KW-0812">Transmembrane</keyword>
<gene>
    <name evidence="2" type="ORF">B0T15DRAFT_263467</name>
</gene>